<accession>A0A7J9JH96</accession>
<keyword evidence="3" id="KW-1185">Reference proteome</keyword>
<proteinExistence type="predicted"/>
<organism evidence="2 3">
    <name type="scientific">Gossypium armourianum</name>
    <dbReference type="NCBI Taxonomy" id="34283"/>
    <lineage>
        <taxon>Eukaryota</taxon>
        <taxon>Viridiplantae</taxon>
        <taxon>Streptophyta</taxon>
        <taxon>Embryophyta</taxon>
        <taxon>Tracheophyta</taxon>
        <taxon>Spermatophyta</taxon>
        <taxon>Magnoliopsida</taxon>
        <taxon>eudicotyledons</taxon>
        <taxon>Gunneridae</taxon>
        <taxon>Pentapetalae</taxon>
        <taxon>rosids</taxon>
        <taxon>malvids</taxon>
        <taxon>Malvales</taxon>
        <taxon>Malvaceae</taxon>
        <taxon>Malvoideae</taxon>
        <taxon>Gossypium</taxon>
    </lineage>
</organism>
<gene>
    <name evidence="2" type="ORF">Goarm_006202</name>
</gene>
<feature type="region of interest" description="Disordered" evidence="1">
    <location>
        <begin position="203"/>
        <end position="251"/>
    </location>
</feature>
<comment type="caution">
    <text evidence="2">The sequence shown here is derived from an EMBL/GenBank/DDBJ whole genome shotgun (WGS) entry which is preliminary data.</text>
</comment>
<dbReference type="Proteomes" id="UP000593575">
    <property type="component" value="Unassembled WGS sequence"/>
</dbReference>
<dbReference type="AlphaFoldDB" id="A0A7J9JH96"/>
<evidence type="ECO:0000313" key="2">
    <source>
        <dbReference type="EMBL" id="MBA0833780.1"/>
    </source>
</evidence>
<evidence type="ECO:0000313" key="3">
    <source>
        <dbReference type="Proteomes" id="UP000593575"/>
    </source>
</evidence>
<sequence>MDVDSAEGRKASFKDMLMGGSEKEKSVGESLEAADIELGEGDVISGSVDGVPSIKFSKRVCSLLEKSTERMVVLKLLGRKITLNALLIISDACHSMDKITWLIGSAIYKKILSKHAKTIGRVIKIDENTIECEGLQNICYLYRRYGYLKENCSNGESTNTGMENMSSDRDGNKVVEEMVSKEDFGSWMVVEIDLGDILGKRRQANNEGDNNDGGKMHVFQAKSQSKKVVSKWKEKERAGGSGPKINEPTGS</sequence>
<dbReference type="EMBL" id="JABFAE010000008">
    <property type="protein sequence ID" value="MBA0833780.1"/>
    <property type="molecule type" value="Genomic_DNA"/>
</dbReference>
<reference evidence="2 3" key="1">
    <citation type="journal article" date="2019" name="Genome Biol. Evol.">
        <title>Insights into the evolution of the New World diploid cottons (Gossypium, subgenus Houzingenia) based on genome sequencing.</title>
        <authorList>
            <person name="Grover C.E."/>
            <person name="Arick M.A. 2nd"/>
            <person name="Thrash A."/>
            <person name="Conover J.L."/>
            <person name="Sanders W.S."/>
            <person name="Peterson D.G."/>
            <person name="Frelichowski J.E."/>
            <person name="Scheffler J.A."/>
            <person name="Scheffler B.E."/>
            <person name="Wendel J.F."/>
        </authorList>
    </citation>
    <scope>NUCLEOTIDE SEQUENCE [LARGE SCALE GENOMIC DNA]</scope>
    <source>
        <strain evidence="2">6</strain>
        <tissue evidence="2">Leaf</tissue>
    </source>
</reference>
<feature type="region of interest" description="Disordered" evidence="1">
    <location>
        <begin position="1"/>
        <end position="26"/>
    </location>
</feature>
<name>A0A7J9JH96_9ROSI</name>
<feature type="compositionally biased region" description="Basic and acidic residues" evidence="1">
    <location>
        <begin position="1"/>
        <end position="13"/>
    </location>
</feature>
<evidence type="ECO:0000256" key="1">
    <source>
        <dbReference type="SAM" id="MobiDB-lite"/>
    </source>
</evidence>
<protein>
    <submittedName>
        <fullName evidence="2">Uncharacterized protein</fullName>
    </submittedName>
</protein>